<dbReference type="Proteomes" id="UP000009886">
    <property type="component" value="Unassembled WGS sequence"/>
</dbReference>
<protein>
    <submittedName>
        <fullName evidence="2">Uncharacterized protein</fullName>
    </submittedName>
</protein>
<sequence length="52" mass="5834">MILGLLIHVWDLCGLLPRNEMAVGGLIDFLTEINWAIDTVHPELFTSQNAEL</sequence>
<feature type="chain" id="PRO_5003927957" evidence="1">
    <location>
        <begin position="18"/>
        <end position="52"/>
    </location>
</feature>
<organism evidence="2 3">
    <name type="scientific">Penicillium digitatum (strain Pd1 / CECT 20795)</name>
    <name type="common">Green mold</name>
    <dbReference type="NCBI Taxonomy" id="1170230"/>
    <lineage>
        <taxon>Eukaryota</taxon>
        <taxon>Fungi</taxon>
        <taxon>Dikarya</taxon>
        <taxon>Ascomycota</taxon>
        <taxon>Pezizomycotina</taxon>
        <taxon>Eurotiomycetes</taxon>
        <taxon>Eurotiomycetidae</taxon>
        <taxon>Eurotiales</taxon>
        <taxon>Aspergillaceae</taxon>
        <taxon>Penicillium</taxon>
    </lineage>
</organism>
<reference evidence="3" key="1">
    <citation type="journal article" date="2012" name="BMC Genomics">
        <title>Genome sequence of the necrotrophic fungus Penicillium digitatum, the main postharvest pathogen of citrus.</title>
        <authorList>
            <person name="Marcet-Houben M."/>
            <person name="Ballester A.-R."/>
            <person name="de la Fuente B."/>
            <person name="Harries E."/>
            <person name="Marcos J.F."/>
            <person name="Gonzalez-Candelas L."/>
            <person name="Gabaldon T."/>
        </authorList>
    </citation>
    <scope>NUCLEOTIDE SEQUENCE [LARGE SCALE GENOMIC DNA]</scope>
    <source>
        <strain evidence="3">Pd1 / CECT 20795</strain>
    </source>
</reference>
<dbReference type="AlphaFoldDB" id="K9FFA9"/>
<dbReference type="OrthoDB" id="6486656at2759"/>
<dbReference type="KEGG" id="pdp:PDIP_69600"/>
<gene>
    <name evidence="2" type="ORF">PDIP_69600</name>
</gene>
<dbReference type="HOGENOM" id="CLU_3087937_0_0_1"/>
<comment type="caution">
    <text evidence="2">The sequence shown here is derived from an EMBL/GenBank/DDBJ whole genome shotgun (WGS) entry which is preliminary data.</text>
</comment>
<keyword evidence="1" id="KW-0732">Signal</keyword>
<evidence type="ECO:0000256" key="1">
    <source>
        <dbReference type="SAM" id="SignalP"/>
    </source>
</evidence>
<accession>K9FFA9</accession>
<evidence type="ECO:0000313" key="2">
    <source>
        <dbReference type="EMBL" id="EKV08145.1"/>
    </source>
</evidence>
<proteinExistence type="predicted"/>
<dbReference type="VEuPathDB" id="FungiDB:PDIP_69600"/>
<dbReference type="EMBL" id="AKCU01000445">
    <property type="protein sequence ID" value="EKV08145.1"/>
    <property type="molecule type" value="Genomic_DNA"/>
</dbReference>
<evidence type="ECO:0000313" key="3">
    <source>
        <dbReference type="Proteomes" id="UP000009886"/>
    </source>
</evidence>
<name>K9FFA9_PEND1</name>
<feature type="signal peptide" evidence="1">
    <location>
        <begin position="1"/>
        <end position="17"/>
    </location>
</feature>